<dbReference type="Gene3D" id="1.25.40.10">
    <property type="entry name" value="Tetratricopeptide repeat domain"/>
    <property type="match status" value="1"/>
</dbReference>
<dbReference type="OrthoDB" id="185373at2759"/>
<gene>
    <name evidence="2" type="ORF">AMORRO_LOCUS15093</name>
</gene>
<dbReference type="InterPro" id="IPR011990">
    <property type="entry name" value="TPR-like_helical_dom_sf"/>
</dbReference>
<protein>
    <submittedName>
        <fullName evidence="2">435_t:CDS:1</fullName>
    </submittedName>
</protein>
<dbReference type="Proteomes" id="UP000789342">
    <property type="component" value="Unassembled WGS sequence"/>
</dbReference>
<proteinExistence type="predicted"/>
<evidence type="ECO:0000313" key="2">
    <source>
        <dbReference type="EMBL" id="CAG8746759.1"/>
    </source>
</evidence>
<comment type="caution">
    <text evidence="2">The sequence shown here is derived from an EMBL/GenBank/DDBJ whole genome shotgun (WGS) entry which is preliminary data.</text>
</comment>
<dbReference type="PROSITE" id="PS51375">
    <property type="entry name" value="PPR"/>
    <property type="match status" value="1"/>
</dbReference>
<dbReference type="EMBL" id="CAJVPV010033346">
    <property type="protein sequence ID" value="CAG8746759.1"/>
    <property type="molecule type" value="Genomic_DNA"/>
</dbReference>
<dbReference type="Pfam" id="PF01535">
    <property type="entry name" value="PPR"/>
    <property type="match status" value="2"/>
</dbReference>
<sequence length="93" mass="10986">IFNVIRNSNLFPNADTFHIIIETFAKAGNFEMAKKIYTAMSELTIQPTLEISHYTEKYYYTWNMMIEYALKHENVGVATEIYDGMWERGMSMR</sequence>
<organism evidence="2 3">
    <name type="scientific">Acaulospora morrowiae</name>
    <dbReference type="NCBI Taxonomy" id="94023"/>
    <lineage>
        <taxon>Eukaryota</taxon>
        <taxon>Fungi</taxon>
        <taxon>Fungi incertae sedis</taxon>
        <taxon>Mucoromycota</taxon>
        <taxon>Glomeromycotina</taxon>
        <taxon>Glomeromycetes</taxon>
        <taxon>Diversisporales</taxon>
        <taxon>Acaulosporaceae</taxon>
        <taxon>Acaulospora</taxon>
    </lineage>
</organism>
<reference evidence="2" key="1">
    <citation type="submission" date="2021-06" db="EMBL/GenBank/DDBJ databases">
        <authorList>
            <person name="Kallberg Y."/>
            <person name="Tangrot J."/>
            <person name="Rosling A."/>
        </authorList>
    </citation>
    <scope>NUCLEOTIDE SEQUENCE</scope>
    <source>
        <strain evidence="2">CL551</strain>
    </source>
</reference>
<feature type="non-terminal residue" evidence="2">
    <location>
        <position position="93"/>
    </location>
</feature>
<dbReference type="InterPro" id="IPR002885">
    <property type="entry name" value="PPR_rpt"/>
</dbReference>
<dbReference type="NCBIfam" id="TIGR00756">
    <property type="entry name" value="PPR"/>
    <property type="match status" value="2"/>
</dbReference>
<name>A0A9N9ISJ4_9GLOM</name>
<feature type="repeat" description="PPR" evidence="1">
    <location>
        <begin position="13"/>
        <end position="47"/>
    </location>
</feature>
<evidence type="ECO:0000256" key="1">
    <source>
        <dbReference type="PROSITE-ProRule" id="PRU00708"/>
    </source>
</evidence>
<keyword evidence="3" id="KW-1185">Reference proteome</keyword>
<accession>A0A9N9ISJ4</accession>
<evidence type="ECO:0000313" key="3">
    <source>
        <dbReference type="Proteomes" id="UP000789342"/>
    </source>
</evidence>
<dbReference type="AlphaFoldDB" id="A0A9N9ISJ4"/>
<feature type="non-terminal residue" evidence="2">
    <location>
        <position position="1"/>
    </location>
</feature>